<keyword evidence="3" id="KW-0805">Transcription regulation</keyword>
<evidence type="ECO:0000259" key="8">
    <source>
        <dbReference type="PROSITE" id="PS51054"/>
    </source>
</evidence>
<evidence type="ECO:0000256" key="5">
    <source>
        <dbReference type="ARBA" id="ARBA00023242"/>
    </source>
</evidence>
<dbReference type="PROSITE" id="PS51054">
    <property type="entry name" value="ORANGE"/>
    <property type="match status" value="1"/>
</dbReference>
<keyword evidence="4" id="KW-0804">Transcription</keyword>
<feature type="region of interest" description="Disordered" evidence="6">
    <location>
        <begin position="1"/>
        <end position="41"/>
    </location>
</feature>
<evidence type="ECO:0000313" key="10">
    <source>
        <dbReference type="Proteomes" id="UP001178461"/>
    </source>
</evidence>
<dbReference type="EMBL" id="OX395142">
    <property type="protein sequence ID" value="CAI5796966.1"/>
    <property type="molecule type" value="Genomic_DNA"/>
</dbReference>
<dbReference type="AlphaFoldDB" id="A0AA35LJ66"/>
<evidence type="ECO:0000313" key="9">
    <source>
        <dbReference type="EMBL" id="CAI5796966.1"/>
    </source>
</evidence>
<comment type="subcellular location">
    <subcellularLocation>
        <location evidence="1">Nucleus</location>
    </subcellularLocation>
</comment>
<dbReference type="PROSITE" id="PS50888">
    <property type="entry name" value="BHLH"/>
    <property type="match status" value="1"/>
</dbReference>
<dbReference type="SMART" id="SM00353">
    <property type="entry name" value="HLH"/>
    <property type="match status" value="1"/>
</dbReference>
<dbReference type="Pfam" id="PF00010">
    <property type="entry name" value="HLH"/>
    <property type="match status" value="1"/>
</dbReference>
<dbReference type="SUPFAM" id="SSF158457">
    <property type="entry name" value="Orange domain-like"/>
    <property type="match status" value="1"/>
</dbReference>
<keyword evidence="10" id="KW-1185">Reference proteome</keyword>
<dbReference type="InterPro" id="IPR003650">
    <property type="entry name" value="Orange_dom"/>
</dbReference>
<dbReference type="Proteomes" id="UP001178461">
    <property type="component" value="Chromosome 17"/>
</dbReference>
<protein>
    <submittedName>
        <fullName evidence="9">Transcription factor HES-2-like</fullName>
    </submittedName>
</protein>
<dbReference type="PANTHER" id="PTHR10985">
    <property type="entry name" value="BASIC HELIX-LOOP-HELIX TRANSCRIPTION FACTOR, HES-RELATED"/>
    <property type="match status" value="1"/>
</dbReference>
<reference evidence="9" key="1">
    <citation type="submission" date="2022-12" db="EMBL/GenBank/DDBJ databases">
        <authorList>
            <person name="Alioto T."/>
            <person name="Alioto T."/>
            <person name="Gomez Garrido J."/>
        </authorList>
    </citation>
    <scope>NUCLEOTIDE SEQUENCE</scope>
</reference>
<feature type="domain" description="Orange" evidence="8">
    <location>
        <begin position="105"/>
        <end position="139"/>
    </location>
</feature>
<keyword evidence="5" id="KW-0539">Nucleus</keyword>
<sequence length="224" mass="24756">MELAAGQAESKGLGQSGGSARKSKHPNSLYRKSIKPLTKKRRRARINASLEQLWKLLQQLPDQQNARALSRLEKAEILETTVQQLRRLKKQGAVAASIPQDSQDFVSGYCHCVNTICTFLNSAGSSSAQEMKSQILQHLERISGPRSTITSALKAWQQGKAESLASHQPSFLWASPLTPAGPPLDSDSPTLSVGSWLQYSASMILPQLQKPWIQPALLHVWRPW</sequence>
<organism evidence="9 10">
    <name type="scientific">Podarcis lilfordi</name>
    <name type="common">Lilford's wall lizard</name>
    <dbReference type="NCBI Taxonomy" id="74358"/>
    <lineage>
        <taxon>Eukaryota</taxon>
        <taxon>Metazoa</taxon>
        <taxon>Chordata</taxon>
        <taxon>Craniata</taxon>
        <taxon>Vertebrata</taxon>
        <taxon>Euteleostomi</taxon>
        <taxon>Lepidosauria</taxon>
        <taxon>Squamata</taxon>
        <taxon>Bifurcata</taxon>
        <taxon>Unidentata</taxon>
        <taxon>Episquamata</taxon>
        <taxon>Laterata</taxon>
        <taxon>Lacertibaenia</taxon>
        <taxon>Lacertidae</taxon>
        <taxon>Podarcis</taxon>
    </lineage>
</organism>
<evidence type="ECO:0000256" key="1">
    <source>
        <dbReference type="ARBA" id="ARBA00004123"/>
    </source>
</evidence>
<name>A0AA35LJ66_9SAUR</name>
<accession>A0AA35LJ66</accession>
<feature type="compositionally biased region" description="Basic residues" evidence="6">
    <location>
        <begin position="32"/>
        <end position="41"/>
    </location>
</feature>
<dbReference type="GO" id="GO:0003677">
    <property type="term" value="F:DNA binding"/>
    <property type="evidence" value="ECO:0007669"/>
    <property type="project" value="InterPro"/>
</dbReference>
<evidence type="ECO:0000256" key="4">
    <source>
        <dbReference type="ARBA" id="ARBA00023163"/>
    </source>
</evidence>
<dbReference type="GO" id="GO:0046983">
    <property type="term" value="F:protein dimerization activity"/>
    <property type="evidence" value="ECO:0007669"/>
    <property type="project" value="InterPro"/>
</dbReference>
<dbReference type="InterPro" id="IPR036638">
    <property type="entry name" value="HLH_DNA-bd_sf"/>
</dbReference>
<dbReference type="Gene3D" id="4.10.280.10">
    <property type="entry name" value="Helix-loop-helix DNA-binding domain"/>
    <property type="match status" value="1"/>
</dbReference>
<dbReference type="InterPro" id="IPR011598">
    <property type="entry name" value="bHLH_dom"/>
</dbReference>
<evidence type="ECO:0000256" key="2">
    <source>
        <dbReference type="ARBA" id="ARBA00022491"/>
    </source>
</evidence>
<dbReference type="InterPro" id="IPR050370">
    <property type="entry name" value="HES_HEY"/>
</dbReference>
<dbReference type="GO" id="GO:0005634">
    <property type="term" value="C:nucleus"/>
    <property type="evidence" value="ECO:0007669"/>
    <property type="project" value="UniProtKB-SubCell"/>
</dbReference>
<evidence type="ECO:0000256" key="6">
    <source>
        <dbReference type="SAM" id="MobiDB-lite"/>
    </source>
</evidence>
<proteinExistence type="predicted"/>
<dbReference type="SUPFAM" id="SSF47459">
    <property type="entry name" value="HLH, helix-loop-helix DNA-binding domain"/>
    <property type="match status" value="1"/>
</dbReference>
<dbReference type="CDD" id="cd11410">
    <property type="entry name" value="bHLH_O_HES"/>
    <property type="match status" value="1"/>
</dbReference>
<evidence type="ECO:0000256" key="3">
    <source>
        <dbReference type="ARBA" id="ARBA00023015"/>
    </source>
</evidence>
<keyword evidence="2" id="KW-0678">Repressor</keyword>
<feature type="domain" description="BHLH" evidence="7">
    <location>
        <begin position="30"/>
        <end position="88"/>
    </location>
</feature>
<gene>
    <name evidence="9" type="ORF">PODLI_1B036205</name>
</gene>
<evidence type="ECO:0000259" key="7">
    <source>
        <dbReference type="PROSITE" id="PS50888"/>
    </source>
</evidence>
<dbReference type="GO" id="GO:0006355">
    <property type="term" value="P:regulation of DNA-templated transcription"/>
    <property type="evidence" value="ECO:0007669"/>
    <property type="project" value="InterPro"/>
</dbReference>